<dbReference type="Proteomes" id="UP000190911">
    <property type="component" value="Chromosome I"/>
</dbReference>
<dbReference type="STRING" id="29571.SAMN05878437_1936"/>
<dbReference type="EMBL" id="LT670847">
    <property type="protein sequence ID" value="SHM24211.1"/>
    <property type="molecule type" value="Genomic_DNA"/>
</dbReference>
<dbReference type="Gene3D" id="2.60.120.10">
    <property type="entry name" value="Jelly Rolls"/>
    <property type="match status" value="1"/>
</dbReference>
<keyword evidence="4" id="KW-0804">Transcription</keyword>
<name>A0A1M7H6I1_9GAMM</name>
<dbReference type="GO" id="GO:0043565">
    <property type="term" value="F:sequence-specific DNA binding"/>
    <property type="evidence" value="ECO:0007669"/>
    <property type="project" value="InterPro"/>
</dbReference>
<dbReference type="InterPro" id="IPR018060">
    <property type="entry name" value="HTH_AraC"/>
</dbReference>
<feature type="domain" description="HTH araC/xylS-type" evidence="5">
    <location>
        <begin position="149"/>
        <end position="247"/>
    </location>
</feature>
<dbReference type="PRINTS" id="PR00032">
    <property type="entry name" value="HTHARAC"/>
</dbReference>
<dbReference type="Pfam" id="PF12833">
    <property type="entry name" value="HTH_18"/>
    <property type="match status" value="1"/>
</dbReference>
<evidence type="ECO:0000256" key="3">
    <source>
        <dbReference type="ARBA" id="ARBA00023159"/>
    </source>
</evidence>
<evidence type="ECO:0000256" key="2">
    <source>
        <dbReference type="ARBA" id="ARBA00023125"/>
    </source>
</evidence>
<sequence length="249" mass="27827">MKESAFQIALRTYEPQVKRHTHSFVQTIVPLRGAMEIEIDGRGSRLTPSSVAVLPPGATHDFESTHDGQFLILELSGSALIESWLTPDLCSLRQITPTAWRYMQFLASEAVLKESRMLASVNVLATVRELLIDAKKSSNAVAPPHPRVEAVSRRLTEQACLPLNMAELARDSGLSVSRFHQLYRSAYGQTPKQAQLDVRLKCAVELLLNSRLSVSAIAYELGYENVSSFTNLFKRRFGMTPAKFRVPRK</sequence>
<evidence type="ECO:0000256" key="1">
    <source>
        <dbReference type="ARBA" id="ARBA00023015"/>
    </source>
</evidence>
<dbReference type="Pfam" id="PF14525">
    <property type="entry name" value="AraC_binding_2"/>
    <property type="match status" value="1"/>
</dbReference>
<dbReference type="Gene3D" id="1.10.10.60">
    <property type="entry name" value="Homeodomain-like"/>
    <property type="match status" value="2"/>
</dbReference>
<dbReference type="OrthoDB" id="34150at2"/>
<dbReference type="InterPro" id="IPR050204">
    <property type="entry name" value="AraC_XylS_family_regulators"/>
</dbReference>
<protein>
    <submittedName>
        <fullName evidence="6">AraC-type DNA-binding protein</fullName>
    </submittedName>
</protein>
<dbReference type="InterPro" id="IPR014710">
    <property type="entry name" value="RmlC-like_jellyroll"/>
</dbReference>
<reference evidence="6 7" key="1">
    <citation type="submission" date="2016-11" db="EMBL/GenBank/DDBJ databases">
        <authorList>
            <person name="Jaros S."/>
            <person name="Januszkiewicz K."/>
            <person name="Wedrychowicz H."/>
        </authorList>
    </citation>
    <scope>NUCLEOTIDE SEQUENCE [LARGE SCALE GENOMIC DNA]</scope>
    <source>
        <strain evidence="6 7">ACAM 12</strain>
    </source>
</reference>
<dbReference type="SUPFAM" id="SSF51215">
    <property type="entry name" value="Regulatory protein AraC"/>
    <property type="match status" value="1"/>
</dbReference>
<dbReference type="SMART" id="SM00342">
    <property type="entry name" value="HTH_ARAC"/>
    <property type="match status" value="1"/>
</dbReference>
<dbReference type="InterPro" id="IPR020449">
    <property type="entry name" value="Tscrpt_reg_AraC-type_HTH"/>
</dbReference>
<keyword evidence="2 6" id="KW-0238">DNA-binding</keyword>
<evidence type="ECO:0000313" key="6">
    <source>
        <dbReference type="EMBL" id="SHM24211.1"/>
    </source>
</evidence>
<keyword evidence="1" id="KW-0805">Transcription regulation</keyword>
<dbReference type="PROSITE" id="PS00041">
    <property type="entry name" value="HTH_ARAC_FAMILY_1"/>
    <property type="match status" value="1"/>
</dbReference>
<dbReference type="PANTHER" id="PTHR46796:SF10">
    <property type="entry name" value="TRANSCRIPTIONAL ACTIVATOR FEAR"/>
    <property type="match status" value="1"/>
</dbReference>
<dbReference type="InParanoid" id="A0A1M7H6I1"/>
<gene>
    <name evidence="6" type="ORF">SAMN05878437_1936</name>
</gene>
<proteinExistence type="predicted"/>
<evidence type="ECO:0000259" key="5">
    <source>
        <dbReference type="PROSITE" id="PS01124"/>
    </source>
</evidence>
<dbReference type="InterPro" id="IPR018062">
    <property type="entry name" value="HTH_AraC-typ_CS"/>
</dbReference>
<organism evidence="6 7">
    <name type="scientific">Vreelandella subglaciescola</name>
    <dbReference type="NCBI Taxonomy" id="29571"/>
    <lineage>
        <taxon>Bacteria</taxon>
        <taxon>Pseudomonadati</taxon>
        <taxon>Pseudomonadota</taxon>
        <taxon>Gammaproteobacteria</taxon>
        <taxon>Oceanospirillales</taxon>
        <taxon>Halomonadaceae</taxon>
        <taxon>Vreelandella</taxon>
    </lineage>
</organism>
<dbReference type="PANTHER" id="PTHR46796">
    <property type="entry name" value="HTH-TYPE TRANSCRIPTIONAL ACTIVATOR RHAS-RELATED"/>
    <property type="match status" value="1"/>
</dbReference>
<dbReference type="InterPro" id="IPR037923">
    <property type="entry name" value="HTH-like"/>
</dbReference>
<dbReference type="SUPFAM" id="SSF46689">
    <property type="entry name" value="Homeodomain-like"/>
    <property type="match status" value="2"/>
</dbReference>
<accession>A0A1M7H6I1</accession>
<dbReference type="InterPro" id="IPR009057">
    <property type="entry name" value="Homeodomain-like_sf"/>
</dbReference>
<keyword evidence="7" id="KW-1185">Reference proteome</keyword>
<dbReference type="FunCoup" id="A0A1M7H6I1">
    <property type="interactions" value="58"/>
</dbReference>
<dbReference type="AlphaFoldDB" id="A0A1M7H6I1"/>
<dbReference type="GO" id="GO:0003700">
    <property type="term" value="F:DNA-binding transcription factor activity"/>
    <property type="evidence" value="ECO:0007669"/>
    <property type="project" value="InterPro"/>
</dbReference>
<dbReference type="RefSeq" id="WP_079553216.1">
    <property type="nucleotide sequence ID" value="NZ_LT670847.1"/>
</dbReference>
<evidence type="ECO:0000313" key="7">
    <source>
        <dbReference type="Proteomes" id="UP000190911"/>
    </source>
</evidence>
<keyword evidence="3" id="KW-0010">Activator</keyword>
<dbReference type="PROSITE" id="PS01124">
    <property type="entry name" value="HTH_ARAC_FAMILY_2"/>
    <property type="match status" value="1"/>
</dbReference>
<dbReference type="InterPro" id="IPR035418">
    <property type="entry name" value="AraC-bd_2"/>
</dbReference>
<evidence type="ECO:0000256" key="4">
    <source>
        <dbReference type="ARBA" id="ARBA00023163"/>
    </source>
</evidence>